<gene>
    <name evidence="2" type="ORF">EDC56_2051</name>
</gene>
<comment type="caution">
    <text evidence="2">The sequence shown here is derived from an EMBL/GenBank/DDBJ whole genome shotgun (WGS) entry which is preliminary data.</text>
</comment>
<keyword evidence="1" id="KW-0472">Membrane</keyword>
<dbReference type="Proteomes" id="UP000275394">
    <property type="component" value="Unassembled WGS sequence"/>
</dbReference>
<dbReference type="EMBL" id="RKHR01000004">
    <property type="protein sequence ID" value="ROS01607.1"/>
    <property type="molecule type" value="Genomic_DNA"/>
</dbReference>
<organism evidence="2 3">
    <name type="scientific">Sinobacterium caligoides</name>
    <dbReference type="NCBI Taxonomy" id="933926"/>
    <lineage>
        <taxon>Bacteria</taxon>
        <taxon>Pseudomonadati</taxon>
        <taxon>Pseudomonadota</taxon>
        <taxon>Gammaproteobacteria</taxon>
        <taxon>Cellvibrionales</taxon>
        <taxon>Spongiibacteraceae</taxon>
        <taxon>Sinobacterium</taxon>
    </lineage>
</organism>
<feature type="transmembrane region" description="Helical" evidence="1">
    <location>
        <begin position="12"/>
        <end position="29"/>
    </location>
</feature>
<evidence type="ECO:0000313" key="2">
    <source>
        <dbReference type="EMBL" id="ROS01607.1"/>
    </source>
</evidence>
<sequence>MLVPHTTLEVTTTMLWTSLILTVLMILLIRSTPHDLSTFRLRCIVGGSAIGYGLSSIAMHQQGTVQNIALAGQMISLVLFWLIAAKLHYHSLHFILFSTITALMTATSISYISFAQQFLDMPEELAIAMGLGSSTLFSAILLLLITQQQDEPTDPVNEPTQVS</sequence>
<reference evidence="2 3" key="1">
    <citation type="submission" date="2018-11" db="EMBL/GenBank/DDBJ databases">
        <title>Genomic Encyclopedia of Type Strains, Phase IV (KMG-IV): sequencing the most valuable type-strain genomes for metagenomic binning, comparative biology and taxonomic classification.</title>
        <authorList>
            <person name="Goeker M."/>
        </authorList>
    </citation>
    <scope>NUCLEOTIDE SEQUENCE [LARGE SCALE GENOMIC DNA]</scope>
    <source>
        <strain evidence="2 3">DSM 100316</strain>
    </source>
</reference>
<proteinExistence type="predicted"/>
<evidence type="ECO:0000256" key="1">
    <source>
        <dbReference type="SAM" id="Phobius"/>
    </source>
</evidence>
<keyword evidence="1" id="KW-1133">Transmembrane helix</keyword>
<dbReference type="AlphaFoldDB" id="A0A3N2DP91"/>
<feature type="transmembrane region" description="Helical" evidence="1">
    <location>
        <begin position="125"/>
        <end position="145"/>
    </location>
</feature>
<feature type="transmembrane region" description="Helical" evidence="1">
    <location>
        <begin position="65"/>
        <end position="85"/>
    </location>
</feature>
<feature type="transmembrane region" description="Helical" evidence="1">
    <location>
        <begin position="41"/>
        <end position="59"/>
    </location>
</feature>
<keyword evidence="1" id="KW-0812">Transmembrane</keyword>
<accession>A0A3N2DP91</accession>
<keyword evidence="3" id="KW-1185">Reference proteome</keyword>
<protein>
    <submittedName>
        <fullName evidence="2">Uncharacterized protein</fullName>
    </submittedName>
</protein>
<name>A0A3N2DP91_9GAMM</name>
<evidence type="ECO:0000313" key="3">
    <source>
        <dbReference type="Proteomes" id="UP000275394"/>
    </source>
</evidence>
<feature type="transmembrane region" description="Helical" evidence="1">
    <location>
        <begin position="92"/>
        <end position="113"/>
    </location>
</feature>